<dbReference type="GO" id="GO:0009279">
    <property type="term" value="C:cell outer membrane"/>
    <property type="evidence" value="ECO:0007669"/>
    <property type="project" value="UniProtKB-SubCell"/>
</dbReference>
<organism evidence="10 11">
    <name type="scientific">Runella defluvii</name>
    <dbReference type="NCBI Taxonomy" id="370973"/>
    <lineage>
        <taxon>Bacteria</taxon>
        <taxon>Pseudomonadati</taxon>
        <taxon>Bacteroidota</taxon>
        <taxon>Cytophagia</taxon>
        <taxon>Cytophagales</taxon>
        <taxon>Spirosomataceae</taxon>
        <taxon>Runella</taxon>
    </lineage>
</organism>
<dbReference type="Gene3D" id="2.60.40.1120">
    <property type="entry name" value="Carboxypeptidase-like, regulatory domain"/>
    <property type="match status" value="1"/>
</dbReference>
<proteinExistence type="inferred from homology"/>
<evidence type="ECO:0000256" key="8">
    <source>
        <dbReference type="SAM" id="SignalP"/>
    </source>
</evidence>
<dbReference type="SUPFAM" id="SSF56935">
    <property type="entry name" value="Porins"/>
    <property type="match status" value="1"/>
</dbReference>
<dbReference type="EMBL" id="JACIBY010000008">
    <property type="protein sequence ID" value="MBB3839856.1"/>
    <property type="molecule type" value="Genomic_DNA"/>
</dbReference>
<dbReference type="Gene3D" id="2.170.130.10">
    <property type="entry name" value="TonB-dependent receptor, plug domain"/>
    <property type="match status" value="1"/>
</dbReference>
<dbReference type="InterPro" id="IPR008969">
    <property type="entry name" value="CarboxyPept-like_regulatory"/>
</dbReference>
<keyword evidence="4 7" id="KW-0812">Transmembrane</keyword>
<evidence type="ECO:0000256" key="6">
    <source>
        <dbReference type="ARBA" id="ARBA00023237"/>
    </source>
</evidence>
<sequence>MRKTVSILLLALAFLGTYTLHAQNSEPTINAKLNGRIFDQRTNEPVIGATIQIKGTTNGASTNQEGAFHLQTGQKFPFTLVVSFIGYKSKEVKVESSPIVIDLEEDAKQLSEVVVTGYGSESKKAFTGSAVKVSAAQLENRPAQSLDQLLGGQAAGVNIVQPSGALNSTPVFRIRGINSITSSVYPLIIVDGVTVFTGSAGGSVGNNPLADINPNDIESIDVLKDASSAAIYGSRAANGVVVITTKKGKKGKTKVNYDTWVSWSKPFNLPQLLNAEDYVTIKNEARTNAGLTPGFVLGKNADGSTTETNWYDVAYQTGVSQNHTLNVSGANDATSYFVSVNYTKQNGILKTNTFDRKTARVNLDHKLNKNITIGTNFSFTNSVNAGPNSGGIGPNSVASSSGNSVNTQYIGLQPLARMTYILPPNVPVYNADGTYNINTANGNIGYGPNSTALGVFNAYNLQAILDLDKNSSENNTLLGSIFAEVELLKDLKFKTVYGINNLVIENKEFRNLQSGDGFATRGTASNSNTTFFRSNWTNTLTYNTTFANVHNLKVLLGHEEIYRRVDGWGATRTGLSDPFFTSYQGGFTNITPSSTIQSENGLLSFFSSVNYDYNRKYLVSLNFRRDGLSALAAGNKWGNFGGGSVGWNVSEESFYQNSPLKNYINSFKIRASYGVVGNSSLSDYASLSQYSSSTYAGVPTLFFGQAGNANLRWESSKKTDIGLSLGILNNRFTLEADYYKNTIDDLILSAPQSLSQGIPGNSIAANVGSLYNEGFEFAINGSIINGKKFQWNANFNIATLKNRVTALGTGGDIYPTVISTFGIQNITRVGYSAGSIFAVPSLGINPANGNRIYLNANDQQVQYDALKRTFTTLEGTTVAAIDNYKDGRIQGPSLPTYYGGFNNTLTYGNFDLAIGLIFSGGNKLYNGTKGTLSDQRYFNNGTWIKDRWTTPGQVTDVPKLVWGDSFSGGFSSTNSAFVEDGSFLKLKNIALSYNIPLQNGSFSKYVSSIKTYVQASNILTFTKYTGSDPEISINGNSVNSGKDQNVPVNASVITLGLNVGF</sequence>
<comment type="subcellular location">
    <subcellularLocation>
        <location evidence="1 7">Cell outer membrane</location>
        <topology evidence="1 7">Multi-pass membrane protein</topology>
    </subcellularLocation>
</comment>
<keyword evidence="11" id="KW-1185">Reference proteome</keyword>
<dbReference type="SUPFAM" id="SSF49464">
    <property type="entry name" value="Carboxypeptidase regulatory domain-like"/>
    <property type="match status" value="1"/>
</dbReference>
<dbReference type="InterPro" id="IPR036942">
    <property type="entry name" value="Beta-barrel_TonB_sf"/>
</dbReference>
<dbReference type="InterPro" id="IPR023997">
    <property type="entry name" value="TonB-dep_OMP_SusC/RagA_CS"/>
</dbReference>
<dbReference type="InterPro" id="IPR012910">
    <property type="entry name" value="Plug_dom"/>
</dbReference>
<keyword evidence="3 7" id="KW-1134">Transmembrane beta strand</keyword>
<dbReference type="Proteomes" id="UP000541352">
    <property type="component" value="Unassembled WGS sequence"/>
</dbReference>
<name>A0A7W5ZMY9_9BACT</name>
<evidence type="ECO:0000256" key="7">
    <source>
        <dbReference type="PROSITE-ProRule" id="PRU01360"/>
    </source>
</evidence>
<evidence type="ECO:0000259" key="9">
    <source>
        <dbReference type="Pfam" id="PF07715"/>
    </source>
</evidence>
<feature type="signal peptide" evidence="8">
    <location>
        <begin position="1"/>
        <end position="22"/>
    </location>
</feature>
<dbReference type="NCBIfam" id="TIGR04057">
    <property type="entry name" value="SusC_RagA_signa"/>
    <property type="match status" value="1"/>
</dbReference>
<evidence type="ECO:0000313" key="10">
    <source>
        <dbReference type="EMBL" id="MBB3839856.1"/>
    </source>
</evidence>
<dbReference type="InterPro" id="IPR023996">
    <property type="entry name" value="TonB-dep_OMP_SusC/RagA"/>
</dbReference>
<evidence type="ECO:0000256" key="2">
    <source>
        <dbReference type="ARBA" id="ARBA00022448"/>
    </source>
</evidence>
<feature type="domain" description="TonB-dependent receptor plug" evidence="9">
    <location>
        <begin position="124"/>
        <end position="240"/>
    </location>
</feature>
<reference evidence="10 11" key="1">
    <citation type="submission" date="2020-08" db="EMBL/GenBank/DDBJ databases">
        <title>Genomic Encyclopedia of Type Strains, Phase IV (KMG-IV): sequencing the most valuable type-strain genomes for metagenomic binning, comparative biology and taxonomic classification.</title>
        <authorList>
            <person name="Goeker M."/>
        </authorList>
    </citation>
    <scope>NUCLEOTIDE SEQUENCE [LARGE SCALE GENOMIC DNA]</scope>
    <source>
        <strain evidence="10 11">DSM 17976</strain>
    </source>
</reference>
<dbReference type="InterPro" id="IPR037066">
    <property type="entry name" value="Plug_dom_sf"/>
</dbReference>
<keyword evidence="8" id="KW-0732">Signal</keyword>
<dbReference type="RefSeq" id="WP_183976458.1">
    <property type="nucleotide sequence ID" value="NZ_JACIBY010000008.1"/>
</dbReference>
<evidence type="ECO:0000256" key="3">
    <source>
        <dbReference type="ARBA" id="ARBA00022452"/>
    </source>
</evidence>
<evidence type="ECO:0000256" key="5">
    <source>
        <dbReference type="ARBA" id="ARBA00023136"/>
    </source>
</evidence>
<dbReference type="Pfam" id="PF07715">
    <property type="entry name" value="Plug"/>
    <property type="match status" value="1"/>
</dbReference>
<evidence type="ECO:0000256" key="1">
    <source>
        <dbReference type="ARBA" id="ARBA00004571"/>
    </source>
</evidence>
<accession>A0A7W5ZMY9</accession>
<dbReference type="NCBIfam" id="TIGR04056">
    <property type="entry name" value="OMP_RagA_SusC"/>
    <property type="match status" value="1"/>
</dbReference>
<keyword evidence="2 7" id="KW-0813">Transport</keyword>
<keyword evidence="5 7" id="KW-0472">Membrane</keyword>
<keyword evidence="6 7" id="KW-0998">Cell outer membrane</keyword>
<dbReference type="Pfam" id="PF13715">
    <property type="entry name" value="CarbopepD_reg_2"/>
    <property type="match status" value="1"/>
</dbReference>
<comment type="caution">
    <text evidence="10">The sequence shown here is derived from an EMBL/GenBank/DDBJ whole genome shotgun (WGS) entry which is preliminary data.</text>
</comment>
<dbReference type="AlphaFoldDB" id="A0A7W5ZMY9"/>
<protein>
    <submittedName>
        <fullName evidence="10">TonB-linked SusC/RagA family outer membrane protein</fullName>
    </submittedName>
</protein>
<evidence type="ECO:0000313" key="11">
    <source>
        <dbReference type="Proteomes" id="UP000541352"/>
    </source>
</evidence>
<dbReference type="PROSITE" id="PS52016">
    <property type="entry name" value="TONB_DEPENDENT_REC_3"/>
    <property type="match status" value="1"/>
</dbReference>
<evidence type="ECO:0000256" key="4">
    <source>
        <dbReference type="ARBA" id="ARBA00022692"/>
    </source>
</evidence>
<comment type="similarity">
    <text evidence="7">Belongs to the TonB-dependent receptor family.</text>
</comment>
<dbReference type="InterPro" id="IPR039426">
    <property type="entry name" value="TonB-dep_rcpt-like"/>
</dbReference>
<dbReference type="Gene3D" id="2.40.170.20">
    <property type="entry name" value="TonB-dependent receptor, beta-barrel domain"/>
    <property type="match status" value="1"/>
</dbReference>
<feature type="chain" id="PRO_5030650809" evidence="8">
    <location>
        <begin position="23"/>
        <end position="1061"/>
    </location>
</feature>
<gene>
    <name evidence="10" type="ORF">FHS57_003867</name>
</gene>